<gene>
    <name evidence="3" type="ORF">FDO65_21940</name>
</gene>
<accession>A0A4U6Q8I4</accession>
<dbReference type="PANTHER" id="PTHR23151:SF90">
    <property type="entry name" value="DIHYDROLIPOYLLYSINE-RESIDUE ACETYLTRANSFERASE COMPONENT OF PYRUVATE DEHYDROGENASE COMPLEX, MITOCHONDRIAL-RELATED"/>
    <property type="match status" value="1"/>
</dbReference>
<dbReference type="InterPro" id="IPR003016">
    <property type="entry name" value="2-oxoA_DH_lipoyl-BS"/>
</dbReference>
<reference evidence="3 4" key="1">
    <citation type="submission" date="2019-05" db="EMBL/GenBank/DDBJ databases">
        <title>Nakamurella sp. N5BH11, whole genome shotgun sequence.</title>
        <authorList>
            <person name="Tuo L."/>
        </authorList>
    </citation>
    <scope>NUCLEOTIDE SEQUENCE [LARGE SCALE GENOMIC DNA]</scope>
    <source>
        <strain evidence="3 4">N5BH11</strain>
    </source>
</reference>
<sequence>MASELPLPMPKMSMTMETGELLTWTVAEGDTIAAGDVVAEVQTDKVDMEVESPFAGTVARLVAQPGDTIAVGAPIAYLLSESDDLMAGLFDDP</sequence>
<dbReference type="PROSITE" id="PS50968">
    <property type="entry name" value="BIOTINYL_LIPOYL"/>
    <property type="match status" value="1"/>
</dbReference>
<dbReference type="Pfam" id="PF00364">
    <property type="entry name" value="Biotin_lipoyl"/>
    <property type="match status" value="1"/>
</dbReference>
<dbReference type="InterPro" id="IPR011053">
    <property type="entry name" value="Single_hybrid_motif"/>
</dbReference>
<keyword evidence="1" id="KW-0450">Lipoyl</keyword>
<dbReference type="AlphaFoldDB" id="A0A4U6Q8I4"/>
<dbReference type="RefSeq" id="WP_205850252.1">
    <property type="nucleotide sequence ID" value="NZ_SZZH01000012.1"/>
</dbReference>
<dbReference type="PROSITE" id="PS00189">
    <property type="entry name" value="LIPOYL"/>
    <property type="match status" value="1"/>
</dbReference>
<dbReference type="CDD" id="cd06849">
    <property type="entry name" value="lipoyl_domain"/>
    <property type="match status" value="1"/>
</dbReference>
<dbReference type="InterPro" id="IPR045257">
    <property type="entry name" value="E2/Pdx1"/>
</dbReference>
<organism evidence="3 4">
    <name type="scientific">Nakamurella flava</name>
    <dbReference type="NCBI Taxonomy" id="2576308"/>
    <lineage>
        <taxon>Bacteria</taxon>
        <taxon>Bacillati</taxon>
        <taxon>Actinomycetota</taxon>
        <taxon>Actinomycetes</taxon>
        <taxon>Nakamurellales</taxon>
        <taxon>Nakamurellaceae</taxon>
        <taxon>Nakamurella</taxon>
    </lineage>
</organism>
<dbReference type="Proteomes" id="UP000306985">
    <property type="component" value="Unassembled WGS sequence"/>
</dbReference>
<dbReference type="PANTHER" id="PTHR23151">
    <property type="entry name" value="DIHYDROLIPOAMIDE ACETYL/SUCCINYL-TRANSFERASE-RELATED"/>
    <property type="match status" value="1"/>
</dbReference>
<evidence type="ECO:0000256" key="1">
    <source>
        <dbReference type="ARBA" id="ARBA00022823"/>
    </source>
</evidence>
<protein>
    <submittedName>
        <fullName evidence="3">2-oxo acid dehydrogenase subunit E2</fullName>
    </submittedName>
</protein>
<dbReference type="GO" id="GO:0006086">
    <property type="term" value="P:pyruvate decarboxylation to acetyl-CoA"/>
    <property type="evidence" value="ECO:0007669"/>
    <property type="project" value="InterPro"/>
</dbReference>
<dbReference type="GO" id="GO:0045254">
    <property type="term" value="C:pyruvate dehydrogenase complex"/>
    <property type="evidence" value="ECO:0007669"/>
    <property type="project" value="InterPro"/>
</dbReference>
<evidence type="ECO:0000313" key="3">
    <source>
        <dbReference type="EMBL" id="TKV55846.1"/>
    </source>
</evidence>
<dbReference type="EMBL" id="SZZH01000012">
    <property type="protein sequence ID" value="TKV55846.1"/>
    <property type="molecule type" value="Genomic_DNA"/>
</dbReference>
<dbReference type="InterPro" id="IPR000089">
    <property type="entry name" value="Biotin_lipoyl"/>
</dbReference>
<evidence type="ECO:0000313" key="4">
    <source>
        <dbReference type="Proteomes" id="UP000306985"/>
    </source>
</evidence>
<dbReference type="SUPFAM" id="SSF51230">
    <property type="entry name" value="Single hybrid motif"/>
    <property type="match status" value="1"/>
</dbReference>
<feature type="domain" description="Lipoyl-binding" evidence="2">
    <location>
        <begin position="4"/>
        <end position="79"/>
    </location>
</feature>
<keyword evidence="4" id="KW-1185">Reference proteome</keyword>
<feature type="non-terminal residue" evidence="3">
    <location>
        <position position="93"/>
    </location>
</feature>
<name>A0A4U6Q8I4_9ACTN</name>
<comment type="caution">
    <text evidence="3">The sequence shown here is derived from an EMBL/GenBank/DDBJ whole genome shotgun (WGS) entry which is preliminary data.</text>
</comment>
<proteinExistence type="predicted"/>
<dbReference type="Gene3D" id="2.40.50.100">
    <property type="match status" value="1"/>
</dbReference>
<evidence type="ECO:0000259" key="2">
    <source>
        <dbReference type="PROSITE" id="PS50968"/>
    </source>
</evidence>